<comment type="caution">
    <text evidence="5">The sequence shown here is derived from an EMBL/GenBank/DDBJ whole genome shotgun (WGS) entry which is preliminary data.</text>
</comment>
<dbReference type="PANTHER" id="PTHR48043">
    <property type="entry name" value="EG:EG0003.4 PROTEIN-RELATED"/>
    <property type="match status" value="1"/>
</dbReference>
<keyword evidence="3" id="KW-0808">Transferase</keyword>
<dbReference type="Pfam" id="PF00201">
    <property type="entry name" value="UDPGT"/>
    <property type="match status" value="1"/>
</dbReference>
<feature type="signal peptide" evidence="4">
    <location>
        <begin position="1"/>
        <end position="21"/>
    </location>
</feature>
<dbReference type="InterPro" id="IPR002213">
    <property type="entry name" value="UDP_glucos_trans"/>
</dbReference>
<dbReference type="EMBL" id="JAFIRN010000005">
    <property type="protein sequence ID" value="KAG5848815.1"/>
    <property type="molecule type" value="Genomic_DNA"/>
</dbReference>
<evidence type="ECO:0000313" key="6">
    <source>
        <dbReference type="Proteomes" id="UP001044222"/>
    </source>
</evidence>
<protein>
    <recommendedName>
        <fullName evidence="7">UDP-glucuronosyltransferase</fullName>
    </recommendedName>
</protein>
<dbReference type="SUPFAM" id="SSF53756">
    <property type="entry name" value="UDP-Glycosyltransferase/glycogen phosphorylase"/>
    <property type="match status" value="1"/>
</dbReference>
<dbReference type="InterPro" id="IPR050271">
    <property type="entry name" value="UDP-glycosyltransferase"/>
</dbReference>
<organism evidence="5 6">
    <name type="scientific">Anguilla anguilla</name>
    <name type="common">European freshwater eel</name>
    <name type="synonym">Muraena anguilla</name>
    <dbReference type="NCBI Taxonomy" id="7936"/>
    <lineage>
        <taxon>Eukaryota</taxon>
        <taxon>Metazoa</taxon>
        <taxon>Chordata</taxon>
        <taxon>Craniata</taxon>
        <taxon>Vertebrata</taxon>
        <taxon>Euteleostomi</taxon>
        <taxon>Actinopterygii</taxon>
        <taxon>Neopterygii</taxon>
        <taxon>Teleostei</taxon>
        <taxon>Anguilliformes</taxon>
        <taxon>Anguillidae</taxon>
        <taxon>Anguilla</taxon>
    </lineage>
</organism>
<sequence>MHSSALFLIVPLIFTLPGVNGGKVLVYPEDASHWVNMRLLIEELHLRGHSVSVVRPSDSWYIKETSPHYTSITIDGRGVSEEFFVSFGSRLLQIQRQSRSFWTSFKLGMEMLGIGTDIVAKECEMLIQMFENQGLMQSLQISQYDVVLTDPVMAGGVLLAHYLSLPLVYNVRWTVMGEGHFAIAPSPLSYVPIPGQELTDTMNFFQRIENMLTHCVSWFHVEYNIKPLVNSLSHRYIGSELDFIQLVQAADIWLMRVDFVFEFPRPTMPNVVYMGGFQCKPANPLPEDLEEFVQSSGEHGVIIMSLGTIFSELPHDLADEIAAAFAQLPQRVIWRHTGDRPATLGNNTRLVSWMPQNDLLGHPKIRVFVAHGELMEFKRPFIMAFQLLVSHSFLTSLTTLIE</sequence>
<evidence type="ECO:0000313" key="5">
    <source>
        <dbReference type="EMBL" id="KAG5848815.1"/>
    </source>
</evidence>
<dbReference type="Gene3D" id="3.40.50.2000">
    <property type="entry name" value="Glycogen Phosphorylase B"/>
    <property type="match status" value="2"/>
</dbReference>
<feature type="chain" id="PRO_5039215956" description="UDP-glucuronosyltransferase" evidence="4">
    <location>
        <begin position="22"/>
        <end position="402"/>
    </location>
</feature>
<dbReference type="CDD" id="cd03784">
    <property type="entry name" value="GT1_Gtf-like"/>
    <property type="match status" value="1"/>
</dbReference>
<evidence type="ECO:0008006" key="7">
    <source>
        <dbReference type="Google" id="ProtNLM"/>
    </source>
</evidence>
<keyword evidence="6" id="KW-1185">Reference proteome</keyword>
<dbReference type="GO" id="GO:0008194">
    <property type="term" value="F:UDP-glycosyltransferase activity"/>
    <property type="evidence" value="ECO:0007669"/>
    <property type="project" value="InterPro"/>
</dbReference>
<evidence type="ECO:0000256" key="2">
    <source>
        <dbReference type="ARBA" id="ARBA00022676"/>
    </source>
</evidence>
<gene>
    <name evidence="5" type="ORF">ANANG_G00103430</name>
</gene>
<evidence type="ECO:0000256" key="4">
    <source>
        <dbReference type="SAM" id="SignalP"/>
    </source>
</evidence>
<dbReference type="FunFam" id="3.40.50.2000:FF:000203">
    <property type="entry name" value="UDP-glucuronosyltransferase"/>
    <property type="match status" value="1"/>
</dbReference>
<reference evidence="5" key="1">
    <citation type="submission" date="2021-01" db="EMBL/GenBank/DDBJ databases">
        <title>A chromosome-scale assembly of European eel, Anguilla anguilla.</title>
        <authorList>
            <person name="Henkel C."/>
            <person name="Jong-Raadsen S.A."/>
            <person name="Dufour S."/>
            <person name="Weltzien F.-A."/>
            <person name="Palstra A.P."/>
            <person name="Pelster B."/>
            <person name="Spaink H.P."/>
            <person name="Van Den Thillart G.E."/>
            <person name="Jansen H."/>
            <person name="Zahm M."/>
            <person name="Klopp C."/>
            <person name="Cedric C."/>
            <person name="Louis A."/>
            <person name="Berthelot C."/>
            <person name="Parey E."/>
            <person name="Roest Crollius H."/>
            <person name="Montfort J."/>
            <person name="Robinson-Rechavi M."/>
            <person name="Bucao C."/>
            <person name="Bouchez O."/>
            <person name="Gislard M."/>
            <person name="Lluch J."/>
            <person name="Milhes M."/>
            <person name="Lampietro C."/>
            <person name="Lopez Roques C."/>
            <person name="Donnadieu C."/>
            <person name="Braasch I."/>
            <person name="Desvignes T."/>
            <person name="Postlethwait J."/>
            <person name="Bobe J."/>
            <person name="Guiguen Y."/>
            <person name="Dirks R."/>
        </authorList>
    </citation>
    <scope>NUCLEOTIDE SEQUENCE</scope>
    <source>
        <strain evidence="5">Tag_6206</strain>
        <tissue evidence="5">Liver</tissue>
    </source>
</reference>
<dbReference type="AlphaFoldDB" id="A0A9D3MK67"/>
<evidence type="ECO:0000256" key="1">
    <source>
        <dbReference type="ARBA" id="ARBA00009995"/>
    </source>
</evidence>
<accession>A0A9D3MK67</accession>
<name>A0A9D3MK67_ANGAN</name>
<keyword evidence="2" id="KW-0328">Glycosyltransferase</keyword>
<keyword evidence="4" id="KW-0732">Signal</keyword>
<evidence type="ECO:0000256" key="3">
    <source>
        <dbReference type="ARBA" id="ARBA00022679"/>
    </source>
</evidence>
<comment type="similarity">
    <text evidence="1">Belongs to the UDP-glycosyltransferase family.</text>
</comment>
<dbReference type="Proteomes" id="UP001044222">
    <property type="component" value="Unassembled WGS sequence"/>
</dbReference>
<proteinExistence type="inferred from homology"/>
<dbReference type="PANTHER" id="PTHR48043:SF52">
    <property type="entry name" value="UDP GLUCURONOSYLTRANSFERASE 5 FAMILY POLYPEPTIDE B1-RELATED"/>
    <property type="match status" value="1"/>
</dbReference>